<keyword evidence="8" id="KW-0539">Nucleus</keyword>
<evidence type="ECO:0000256" key="1">
    <source>
        <dbReference type="ARBA" id="ARBA00004123"/>
    </source>
</evidence>
<dbReference type="Pfam" id="PF00096">
    <property type="entry name" value="zf-C2H2"/>
    <property type="match status" value="2"/>
</dbReference>
<dbReference type="PROSITE" id="PS50157">
    <property type="entry name" value="ZINC_FINGER_C2H2_2"/>
    <property type="match status" value="3"/>
</dbReference>
<evidence type="ECO:0000256" key="7">
    <source>
        <dbReference type="ARBA" id="ARBA00023163"/>
    </source>
</evidence>
<organism evidence="12 13">
    <name type="scientific">Fasciola gigantica</name>
    <name type="common">Giant liver fluke</name>
    <dbReference type="NCBI Taxonomy" id="46835"/>
    <lineage>
        <taxon>Eukaryota</taxon>
        <taxon>Metazoa</taxon>
        <taxon>Spiralia</taxon>
        <taxon>Lophotrochozoa</taxon>
        <taxon>Platyhelminthes</taxon>
        <taxon>Trematoda</taxon>
        <taxon>Digenea</taxon>
        <taxon>Plagiorchiida</taxon>
        <taxon>Echinostomata</taxon>
        <taxon>Echinostomatoidea</taxon>
        <taxon>Fasciolidae</taxon>
        <taxon>Fasciola</taxon>
    </lineage>
</organism>
<dbReference type="SUPFAM" id="SSF57667">
    <property type="entry name" value="beta-beta-alpha zinc fingers"/>
    <property type="match status" value="2"/>
</dbReference>
<reference evidence="12 13" key="1">
    <citation type="submission" date="2019-04" db="EMBL/GenBank/DDBJ databases">
        <title>Annotation for the trematode Fasciola gigantica.</title>
        <authorList>
            <person name="Choi Y.-J."/>
        </authorList>
    </citation>
    <scope>NUCLEOTIDE SEQUENCE [LARGE SCALE GENOMIC DNA]</scope>
    <source>
        <strain evidence="12">Uganda_cow_1</strain>
    </source>
</reference>
<feature type="compositionally biased region" description="Low complexity" evidence="10">
    <location>
        <begin position="345"/>
        <end position="355"/>
    </location>
</feature>
<keyword evidence="13" id="KW-1185">Reference proteome</keyword>
<evidence type="ECO:0000259" key="11">
    <source>
        <dbReference type="PROSITE" id="PS50157"/>
    </source>
</evidence>
<keyword evidence="2" id="KW-0479">Metal-binding</keyword>
<feature type="compositionally biased region" description="Low complexity" evidence="10">
    <location>
        <begin position="263"/>
        <end position="296"/>
    </location>
</feature>
<keyword evidence="3" id="KW-0677">Repeat</keyword>
<feature type="region of interest" description="Disordered" evidence="10">
    <location>
        <begin position="198"/>
        <end position="218"/>
    </location>
</feature>
<evidence type="ECO:0000313" key="12">
    <source>
        <dbReference type="EMBL" id="TPP61497.1"/>
    </source>
</evidence>
<evidence type="ECO:0000256" key="9">
    <source>
        <dbReference type="PROSITE-ProRule" id="PRU00042"/>
    </source>
</evidence>
<feature type="region of interest" description="Disordered" evidence="10">
    <location>
        <begin position="32"/>
        <end position="51"/>
    </location>
</feature>
<feature type="region of interest" description="Disordered" evidence="10">
    <location>
        <begin position="263"/>
        <end position="307"/>
    </location>
</feature>
<feature type="region of interest" description="Disordered" evidence="10">
    <location>
        <begin position="345"/>
        <end position="373"/>
    </location>
</feature>
<evidence type="ECO:0000256" key="8">
    <source>
        <dbReference type="ARBA" id="ARBA00023242"/>
    </source>
</evidence>
<dbReference type="GO" id="GO:0000977">
    <property type="term" value="F:RNA polymerase II transcription regulatory region sequence-specific DNA binding"/>
    <property type="evidence" value="ECO:0007669"/>
    <property type="project" value="TreeGrafter"/>
</dbReference>
<feature type="compositionally biased region" description="Polar residues" evidence="10">
    <location>
        <begin position="298"/>
        <end position="307"/>
    </location>
</feature>
<evidence type="ECO:0000313" key="13">
    <source>
        <dbReference type="Proteomes" id="UP000316759"/>
    </source>
</evidence>
<feature type="domain" description="C2H2-type" evidence="11">
    <location>
        <begin position="501"/>
        <end position="528"/>
    </location>
</feature>
<feature type="compositionally biased region" description="Polar residues" evidence="10">
    <location>
        <begin position="203"/>
        <end position="213"/>
    </location>
</feature>
<evidence type="ECO:0000256" key="10">
    <source>
        <dbReference type="SAM" id="MobiDB-lite"/>
    </source>
</evidence>
<dbReference type="FunFam" id="3.30.160.60:FF:000311">
    <property type="entry name" value="protein odd-skipped-related 2 isoform X1"/>
    <property type="match status" value="1"/>
</dbReference>
<dbReference type="GO" id="GO:0008270">
    <property type="term" value="F:zinc ion binding"/>
    <property type="evidence" value="ECO:0007669"/>
    <property type="project" value="UniProtKB-KW"/>
</dbReference>
<feature type="domain" description="C2H2-type" evidence="11">
    <location>
        <begin position="529"/>
        <end position="556"/>
    </location>
</feature>
<comment type="caution">
    <text evidence="12">The sequence shown here is derived from an EMBL/GenBank/DDBJ whole genome shotgun (WGS) entry which is preliminary data.</text>
</comment>
<proteinExistence type="predicted"/>
<dbReference type="InterPro" id="IPR036236">
    <property type="entry name" value="Znf_C2H2_sf"/>
</dbReference>
<evidence type="ECO:0000256" key="5">
    <source>
        <dbReference type="ARBA" id="ARBA00022833"/>
    </source>
</evidence>
<sequence>MLPSVIPDSGPWKHAALHYFLEMTRQSSSSVGSLFPSPNRAPSVNTTSPIHNRSYLSLSKQDREPEPVCLDERRHQANTVSYLNSDEYGAKSVDLCGLNPLSINLKSSELPEPQICTDNSRGTLLQEALRQCIARPPPSSAEDVNFLPASTANTISGQASRIPVHPSQTTQNTNYFNPFYLSMLLTWLRAASHVISNGDKSRSLSTQPETSGSPGFHTLREFSSIPVADHRINANSHCTMTMETQAESREFSSFYQNVMEQQTTLRTPSLSSRSLSGVVGGSQPNSSPSSSSFPFVMNTPTGSPRVPSYNQVTNMCFDHFDGTIRPRTSDPPLLSLTTLTQQLTPSSKSFSSMTSAFQPFPRTTPRSTEFGRTTGHRNRLTALNLSSPKLDGCHRRAGLTVPTQTLSNLGNRTGPICSRTDMTSKGFDFKNLVQSCLESDRERNERTHLSGASGDLDDLDKQASVVPVRSIQRLKTKLDSIPKKNKDKIAQTSRRRPRKQYICRFCLRQFTKSYNLLIHERTHTNERPFPCDVCGKAFRRQDHLRDHRFTHSTRKPFPCEICGKGFCQSRTLALHRTTHEQNRKTMINKKWT</sequence>
<evidence type="ECO:0000256" key="4">
    <source>
        <dbReference type="ARBA" id="ARBA00022771"/>
    </source>
</evidence>
<dbReference type="OrthoDB" id="9451254at2759"/>
<evidence type="ECO:0000256" key="3">
    <source>
        <dbReference type="ARBA" id="ARBA00022737"/>
    </source>
</evidence>
<evidence type="ECO:0000256" key="6">
    <source>
        <dbReference type="ARBA" id="ARBA00023015"/>
    </source>
</evidence>
<dbReference type="PANTHER" id="PTHR14196">
    <property type="entry name" value="ODD-SKIPPED - RELATED"/>
    <property type="match status" value="1"/>
</dbReference>
<dbReference type="AlphaFoldDB" id="A0A504YU34"/>
<dbReference type="Gene3D" id="3.30.160.60">
    <property type="entry name" value="Classic Zinc Finger"/>
    <property type="match status" value="3"/>
</dbReference>
<keyword evidence="6" id="KW-0805">Transcription regulation</keyword>
<dbReference type="GO" id="GO:0000981">
    <property type="term" value="F:DNA-binding transcription factor activity, RNA polymerase II-specific"/>
    <property type="evidence" value="ECO:0007669"/>
    <property type="project" value="TreeGrafter"/>
</dbReference>
<comment type="subcellular location">
    <subcellularLocation>
        <location evidence="1">Nucleus</location>
    </subcellularLocation>
</comment>
<accession>A0A504YU34</accession>
<dbReference type="InterPro" id="IPR050717">
    <property type="entry name" value="C2H2-ZF_Transcription_Reg"/>
</dbReference>
<keyword evidence="5" id="KW-0862">Zinc</keyword>
<evidence type="ECO:0000256" key="2">
    <source>
        <dbReference type="ARBA" id="ARBA00022723"/>
    </source>
</evidence>
<dbReference type="FunFam" id="3.30.160.60:FF:002571">
    <property type="entry name" value="Protein odd-skipped-related 2"/>
    <property type="match status" value="1"/>
</dbReference>
<dbReference type="PANTHER" id="PTHR14196:SF0">
    <property type="entry name" value="PROTEIN BOWEL"/>
    <property type="match status" value="1"/>
</dbReference>
<gene>
    <name evidence="12" type="ORF">FGIG_00012</name>
</gene>
<dbReference type="FunFam" id="3.30.160.60:FF:000446">
    <property type="entry name" value="Zinc finger protein"/>
    <property type="match status" value="1"/>
</dbReference>
<dbReference type="Proteomes" id="UP000316759">
    <property type="component" value="Unassembled WGS sequence"/>
</dbReference>
<name>A0A504YU34_FASGI</name>
<feature type="compositionally biased region" description="Polar residues" evidence="10">
    <location>
        <begin position="40"/>
        <end position="51"/>
    </location>
</feature>
<keyword evidence="4 9" id="KW-0863">Zinc-finger</keyword>
<dbReference type="PROSITE" id="PS00028">
    <property type="entry name" value="ZINC_FINGER_C2H2_1"/>
    <property type="match status" value="3"/>
</dbReference>
<protein>
    <submittedName>
        <fullName evidence="12">Protein sister of odd and bowel</fullName>
    </submittedName>
</protein>
<dbReference type="GO" id="GO:0005634">
    <property type="term" value="C:nucleus"/>
    <property type="evidence" value="ECO:0007669"/>
    <property type="project" value="UniProtKB-SubCell"/>
</dbReference>
<dbReference type="SMART" id="SM00355">
    <property type="entry name" value="ZnF_C2H2"/>
    <property type="match status" value="3"/>
</dbReference>
<feature type="domain" description="C2H2-type" evidence="11">
    <location>
        <begin position="557"/>
        <end position="584"/>
    </location>
</feature>
<keyword evidence="7" id="KW-0804">Transcription</keyword>
<dbReference type="EMBL" id="SUNJ01008093">
    <property type="protein sequence ID" value="TPP61497.1"/>
    <property type="molecule type" value="Genomic_DNA"/>
</dbReference>
<dbReference type="InterPro" id="IPR013087">
    <property type="entry name" value="Znf_C2H2_type"/>
</dbReference>
<dbReference type="STRING" id="46835.A0A504YU34"/>